<name>A0AAG5DQQ2_ANOAO</name>
<evidence type="ECO:0000313" key="1">
    <source>
        <dbReference type="EnsemblMetazoa" id="ENSAATROPP013617"/>
    </source>
</evidence>
<dbReference type="EnsemblMetazoa" id="ENSAATROPT015139">
    <property type="protein sequence ID" value="ENSAATROPP013617"/>
    <property type="gene ID" value="ENSAATROPG012317"/>
</dbReference>
<dbReference type="Proteomes" id="UP000075880">
    <property type="component" value="Unassembled WGS sequence"/>
</dbReference>
<dbReference type="AlphaFoldDB" id="A0AAG5DQQ2"/>
<organism evidence="1 2">
    <name type="scientific">Anopheles atroparvus</name>
    <name type="common">European mosquito</name>
    <dbReference type="NCBI Taxonomy" id="41427"/>
    <lineage>
        <taxon>Eukaryota</taxon>
        <taxon>Metazoa</taxon>
        <taxon>Ecdysozoa</taxon>
        <taxon>Arthropoda</taxon>
        <taxon>Hexapoda</taxon>
        <taxon>Insecta</taxon>
        <taxon>Pterygota</taxon>
        <taxon>Neoptera</taxon>
        <taxon>Endopterygota</taxon>
        <taxon>Diptera</taxon>
        <taxon>Nematocera</taxon>
        <taxon>Culicoidea</taxon>
        <taxon>Culicidae</taxon>
        <taxon>Anophelinae</taxon>
        <taxon>Anopheles</taxon>
    </lineage>
</organism>
<evidence type="ECO:0000313" key="2">
    <source>
        <dbReference type="Proteomes" id="UP000075880"/>
    </source>
</evidence>
<protein>
    <submittedName>
        <fullName evidence="1">Uncharacterized protein</fullName>
    </submittedName>
</protein>
<accession>A0AAG5DQQ2</accession>
<proteinExistence type="predicted"/>
<sequence length="66" mass="7711">MLDKMGMFLFKRHYIKHNSDHASARQLERSSAVKMFKQNTRLMSFSAPSSNSTARRKIDYRMLSGL</sequence>
<keyword evidence="2" id="KW-1185">Reference proteome</keyword>
<reference evidence="1" key="1">
    <citation type="submission" date="2024-04" db="UniProtKB">
        <authorList>
            <consortium name="EnsemblMetazoa"/>
        </authorList>
    </citation>
    <scope>IDENTIFICATION</scope>
    <source>
        <strain evidence="1">EBRO</strain>
    </source>
</reference>